<evidence type="ECO:0000313" key="1">
    <source>
        <dbReference type="EMBL" id="CAE0550537.1"/>
    </source>
</evidence>
<dbReference type="AlphaFoldDB" id="A0A6V2RBE6"/>
<accession>A0A6V2RBE6</accession>
<proteinExistence type="predicted"/>
<reference evidence="1" key="1">
    <citation type="submission" date="2021-01" db="EMBL/GenBank/DDBJ databases">
        <authorList>
            <person name="Corre E."/>
            <person name="Pelletier E."/>
            <person name="Niang G."/>
            <person name="Scheremetjew M."/>
            <person name="Finn R."/>
            <person name="Kale V."/>
            <person name="Holt S."/>
            <person name="Cochrane G."/>
            <person name="Meng A."/>
            <person name="Brown T."/>
            <person name="Cohen L."/>
        </authorList>
    </citation>
    <scope>NUCLEOTIDE SEQUENCE</scope>
    <source>
        <strain evidence="1">379</strain>
    </source>
</reference>
<protein>
    <submittedName>
        <fullName evidence="1">Uncharacterized protein</fullName>
    </submittedName>
</protein>
<name>A0A6V2RBE6_EMIHU</name>
<evidence type="ECO:0000313" key="2">
    <source>
        <dbReference type="EMBL" id="CAE0550545.1"/>
    </source>
</evidence>
<organism evidence="1">
    <name type="scientific">Emiliania huxleyi</name>
    <name type="common">Coccolithophore</name>
    <name type="synonym">Pontosphaera huxleyi</name>
    <dbReference type="NCBI Taxonomy" id="2903"/>
    <lineage>
        <taxon>Eukaryota</taxon>
        <taxon>Haptista</taxon>
        <taxon>Haptophyta</taxon>
        <taxon>Prymnesiophyceae</taxon>
        <taxon>Isochrysidales</taxon>
        <taxon>Noelaerhabdaceae</taxon>
        <taxon>Emiliania</taxon>
    </lineage>
</organism>
<sequence>MHLKPADGTVFKYSPRACFTTRGHAPPARKIAGRLDEVSEGEEGLFGQRLAVVEDAARLGVADDPPRVEEGDGAARDDRFQVAAAELAPQFQPPRVHAEIGGGWEGCRLCWKLQEGLRLPGH</sequence>
<dbReference type="EMBL" id="HBIR01023727">
    <property type="protein sequence ID" value="CAE0550537.1"/>
    <property type="molecule type" value="Transcribed_RNA"/>
</dbReference>
<dbReference type="EMBL" id="HBIR01023735">
    <property type="protein sequence ID" value="CAE0550545.1"/>
    <property type="molecule type" value="Transcribed_RNA"/>
</dbReference>
<gene>
    <name evidence="1" type="ORF">EHUX00137_LOCUS18184</name>
    <name evidence="2" type="ORF">EHUX00137_LOCUS18189</name>
</gene>